<proteinExistence type="predicted"/>
<dbReference type="AlphaFoldDB" id="A0A426ZFZ0"/>
<dbReference type="Proteomes" id="UP000287651">
    <property type="component" value="Unassembled WGS sequence"/>
</dbReference>
<organism evidence="1 2">
    <name type="scientific">Ensete ventricosum</name>
    <name type="common">Abyssinian banana</name>
    <name type="synonym">Musa ensete</name>
    <dbReference type="NCBI Taxonomy" id="4639"/>
    <lineage>
        <taxon>Eukaryota</taxon>
        <taxon>Viridiplantae</taxon>
        <taxon>Streptophyta</taxon>
        <taxon>Embryophyta</taxon>
        <taxon>Tracheophyta</taxon>
        <taxon>Spermatophyta</taxon>
        <taxon>Magnoliopsida</taxon>
        <taxon>Liliopsida</taxon>
        <taxon>Zingiberales</taxon>
        <taxon>Musaceae</taxon>
        <taxon>Ensete</taxon>
    </lineage>
</organism>
<accession>A0A426ZFZ0</accession>
<evidence type="ECO:0000313" key="1">
    <source>
        <dbReference type="EMBL" id="RRT62886.1"/>
    </source>
</evidence>
<gene>
    <name evidence="1" type="ORF">B296_00012698</name>
</gene>
<evidence type="ECO:0000313" key="2">
    <source>
        <dbReference type="Proteomes" id="UP000287651"/>
    </source>
</evidence>
<protein>
    <submittedName>
        <fullName evidence="1">Uncharacterized protein</fullName>
    </submittedName>
</protein>
<name>A0A426ZFZ0_ENSVE</name>
<dbReference type="EMBL" id="AMZH03006812">
    <property type="protein sequence ID" value="RRT62886.1"/>
    <property type="molecule type" value="Genomic_DNA"/>
</dbReference>
<sequence length="122" mass="13431">MQGLVHGRRSVRGHPKERSKLIAWSIRTFSSTWKVYVRRRLKCATISTLLDPEGCSGDCISKGSQSSDYLRDAFDEVTKVIQLANAKLGSRYLSTGQEDAEASTLEEYATVLPFELSGTSGA</sequence>
<reference evidence="1 2" key="1">
    <citation type="journal article" date="2014" name="Agronomy (Basel)">
        <title>A Draft Genome Sequence for Ensete ventricosum, the Drought-Tolerant Tree Against Hunger.</title>
        <authorList>
            <person name="Harrison J."/>
            <person name="Moore K.A."/>
            <person name="Paszkiewicz K."/>
            <person name="Jones T."/>
            <person name="Grant M."/>
            <person name="Ambacheew D."/>
            <person name="Muzemil S."/>
            <person name="Studholme D.J."/>
        </authorList>
    </citation>
    <scope>NUCLEOTIDE SEQUENCE [LARGE SCALE GENOMIC DNA]</scope>
</reference>
<comment type="caution">
    <text evidence="1">The sequence shown here is derived from an EMBL/GenBank/DDBJ whole genome shotgun (WGS) entry which is preliminary data.</text>
</comment>